<dbReference type="InterPro" id="IPR002797">
    <property type="entry name" value="Polysacc_synth"/>
</dbReference>
<comment type="caution">
    <text evidence="7">The sequence shown here is derived from an EMBL/GenBank/DDBJ whole genome shotgun (WGS) entry which is preliminary data.</text>
</comment>
<keyword evidence="5 6" id="KW-0472">Membrane</keyword>
<feature type="transmembrane region" description="Helical" evidence="6">
    <location>
        <begin position="140"/>
        <end position="157"/>
    </location>
</feature>
<organism evidence="7 8">
    <name type="scientific">Streptococcus hillyeri</name>
    <dbReference type="NCBI Taxonomy" id="2282420"/>
    <lineage>
        <taxon>Bacteria</taxon>
        <taxon>Bacillati</taxon>
        <taxon>Bacillota</taxon>
        <taxon>Bacilli</taxon>
        <taxon>Lactobacillales</taxon>
        <taxon>Streptococcaceae</taxon>
        <taxon>Streptococcus</taxon>
    </lineage>
</organism>
<evidence type="ECO:0000256" key="3">
    <source>
        <dbReference type="ARBA" id="ARBA00022692"/>
    </source>
</evidence>
<feature type="transmembrane region" description="Helical" evidence="6">
    <location>
        <begin position="377"/>
        <end position="397"/>
    </location>
</feature>
<dbReference type="AlphaFoldDB" id="A0A3L9DWM2"/>
<dbReference type="PANTHER" id="PTHR30250:SF21">
    <property type="entry name" value="LIPID II FLIPPASE MURJ"/>
    <property type="match status" value="1"/>
</dbReference>
<dbReference type="Proteomes" id="UP000279194">
    <property type="component" value="Unassembled WGS sequence"/>
</dbReference>
<dbReference type="RefSeq" id="WP_121834886.1">
    <property type="nucleotide sequence ID" value="NZ_RCVM01000004.1"/>
</dbReference>
<feature type="transmembrane region" description="Helical" evidence="6">
    <location>
        <begin position="345"/>
        <end position="365"/>
    </location>
</feature>
<gene>
    <name evidence="7" type="ORF">EAF07_03395</name>
</gene>
<keyword evidence="4 6" id="KW-1133">Transmembrane helix</keyword>
<dbReference type="InterPro" id="IPR050833">
    <property type="entry name" value="Poly_Biosynth_Transport"/>
</dbReference>
<evidence type="ECO:0000256" key="1">
    <source>
        <dbReference type="ARBA" id="ARBA00004651"/>
    </source>
</evidence>
<dbReference type="PANTHER" id="PTHR30250">
    <property type="entry name" value="PST FAMILY PREDICTED COLANIC ACID TRANSPORTER"/>
    <property type="match status" value="1"/>
</dbReference>
<reference evidence="7 8" key="1">
    <citation type="submission" date="2018-10" db="EMBL/GenBank/DDBJ databases">
        <title>Streptococcus hillyeri sp. nov., isolated from equine tracheal sample.</title>
        <authorList>
            <person name="Macfadyen A.C."/>
            <person name="Waller A."/>
            <person name="Paterson G.K."/>
        </authorList>
    </citation>
    <scope>NUCLEOTIDE SEQUENCE [LARGE SCALE GENOMIC DNA]</scope>
    <source>
        <strain evidence="7 8">28462</strain>
    </source>
</reference>
<feature type="transmembrane region" description="Helical" evidence="6">
    <location>
        <begin position="200"/>
        <end position="222"/>
    </location>
</feature>
<keyword evidence="3 6" id="KW-0812">Transmembrane</keyword>
<feature type="transmembrane region" description="Helical" evidence="6">
    <location>
        <begin position="471"/>
        <end position="492"/>
    </location>
</feature>
<proteinExistence type="predicted"/>
<feature type="transmembrane region" description="Helical" evidence="6">
    <location>
        <begin position="433"/>
        <end position="451"/>
    </location>
</feature>
<name>A0A3L9DWM2_9STRE</name>
<accession>A0A3L9DWM2</accession>
<evidence type="ECO:0000256" key="6">
    <source>
        <dbReference type="SAM" id="Phobius"/>
    </source>
</evidence>
<feature type="transmembrane region" description="Helical" evidence="6">
    <location>
        <begin position="62"/>
        <end position="80"/>
    </location>
</feature>
<feature type="transmembrane region" description="Helical" evidence="6">
    <location>
        <begin position="504"/>
        <end position="523"/>
    </location>
</feature>
<feature type="transmembrane region" description="Helical" evidence="6">
    <location>
        <begin position="178"/>
        <end position="194"/>
    </location>
</feature>
<keyword evidence="2" id="KW-1003">Cell membrane</keyword>
<feature type="transmembrane region" description="Helical" evidence="6">
    <location>
        <begin position="21"/>
        <end position="42"/>
    </location>
</feature>
<evidence type="ECO:0000256" key="2">
    <source>
        <dbReference type="ARBA" id="ARBA00022475"/>
    </source>
</evidence>
<dbReference type="GO" id="GO:0005886">
    <property type="term" value="C:plasma membrane"/>
    <property type="evidence" value="ECO:0007669"/>
    <property type="project" value="UniProtKB-SubCell"/>
</dbReference>
<evidence type="ECO:0000256" key="4">
    <source>
        <dbReference type="ARBA" id="ARBA00022989"/>
    </source>
</evidence>
<dbReference type="OrthoDB" id="9775950at2"/>
<dbReference type="CDD" id="cd13124">
    <property type="entry name" value="MATE_SpoVB_like"/>
    <property type="match status" value="1"/>
</dbReference>
<protein>
    <submittedName>
        <fullName evidence="7">Polysaccharide biosynthesis protein</fullName>
    </submittedName>
</protein>
<dbReference type="InterPro" id="IPR024923">
    <property type="entry name" value="PG_synth_SpoVB"/>
</dbReference>
<feature type="transmembrane region" description="Helical" evidence="6">
    <location>
        <begin position="409"/>
        <end position="427"/>
    </location>
</feature>
<feature type="transmembrane region" description="Helical" evidence="6">
    <location>
        <begin position="304"/>
        <end position="324"/>
    </location>
</feature>
<evidence type="ECO:0000313" key="8">
    <source>
        <dbReference type="Proteomes" id="UP000279194"/>
    </source>
</evidence>
<evidence type="ECO:0000256" key="5">
    <source>
        <dbReference type="ARBA" id="ARBA00023136"/>
    </source>
</evidence>
<comment type="subcellular location">
    <subcellularLocation>
        <location evidence="1">Cell membrane</location>
        <topology evidence="1">Multi-pass membrane protein</topology>
    </subcellularLocation>
</comment>
<sequence>MSETQQSKMDNQQSKMVRGMAWLTAGNFISRLIGIIYVIPWLAWLGPHADAANGLWGMGYNIYSIFLSVSTVGIPVAIAKQIAKYNAIGKIETSYYLVREFLKLMLLMGAFFAGVMYFAAPLLAKLSGSEVDLIPVMRSLSWAVLFFPVMSVLRGVFQGTNNLRPYATSQVVEQILRVIWILLTTFYIMTFGSGDYKVAVVQSTFAAFIGMLGSLAVLIFSLHREGVLMKILTAKKGEEKTDTLSLVIEITKEAIPFIVVGTAFQTYQLLDQMTFINTMSLFTSATKETLLTLYAYMYSNPNKIIMIIIGVTVSMGSVSIPLITENFVKKDQKATASLILNNLQMLTIFLVPAVFGSIILARPLYTVFYPAPKGLAIQLFIVNLLQIFAMGFYALFGPVIQALFETRKAMLYFLYGFLVKLVLQVPFIWLFGAYGPLFTTIIGLCVSTYLMSKKVHDMIHFNWKRFVKNAILILLMTAVMALIVGGVELALVRVLPVTGKVSSLIHLIVGGGIGVLVYGYLALLTNQADKLIGNSRAESFRRKLKIASRG</sequence>
<dbReference type="EMBL" id="RCVM01000004">
    <property type="protein sequence ID" value="RLY04129.1"/>
    <property type="molecule type" value="Genomic_DNA"/>
</dbReference>
<dbReference type="Pfam" id="PF01943">
    <property type="entry name" value="Polysacc_synt"/>
    <property type="match status" value="1"/>
</dbReference>
<keyword evidence="8" id="KW-1185">Reference proteome</keyword>
<feature type="transmembrane region" description="Helical" evidence="6">
    <location>
        <begin position="101"/>
        <end position="120"/>
    </location>
</feature>
<evidence type="ECO:0000313" key="7">
    <source>
        <dbReference type="EMBL" id="RLY04129.1"/>
    </source>
</evidence>